<gene>
    <name evidence="2" type="ORF">B0I35DRAFT_352478</name>
</gene>
<evidence type="ECO:0000256" key="1">
    <source>
        <dbReference type="SAM" id="MobiDB-lite"/>
    </source>
</evidence>
<feature type="compositionally biased region" description="Basic and acidic residues" evidence="1">
    <location>
        <begin position="146"/>
        <end position="161"/>
    </location>
</feature>
<comment type="caution">
    <text evidence="2">The sequence shown here is derived from an EMBL/GenBank/DDBJ whole genome shotgun (WGS) entry which is preliminary data.</text>
</comment>
<reference evidence="2" key="1">
    <citation type="journal article" date="2021" name="Nat. Commun.">
        <title>Genetic determinants of endophytism in the Arabidopsis root mycobiome.</title>
        <authorList>
            <person name="Mesny F."/>
            <person name="Miyauchi S."/>
            <person name="Thiergart T."/>
            <person name="Pickel B."/>
            <person name="Atanasova L."/>
            <person name="Karlsson M."/>
            <person name="Huettel B."/>
            <person name="Barry K.W."/>
            <person name="Haridas S."/>
            <person name="Chen C."/>
            <person name="Bauer D."/>
            <person name="Andreopoulos W."/>
            <person name="Pangilinan J."/>
            <person name="LaButti K."/>
            <person name="Riley R."/>
            <person name="Lipzen A."/>
            <person name="Clum A."/>
            <person name="Drula E."/>
            <person name="Henrissat B."/>
            <person name="Kohler A."/>
            <person name="Grigoriev I.V."/>
            <person name="Martin F.M."/>
            <person name="Hacquard S."/>
        </authorList>
    </citation>
    <scope>NUCLEOTIDE SEQUENCE</scope>
    <source>
        <strain evidence="2">MPI-CAGE-CH-0235</strain>
    </source>
</reference>
<sequence length="595" mass="64365">MPRDRDLDTASSSGQSKRASQGQLSQLENDPPSDSPSTSTSTATITPAHSRQKLNQHQKHHPVGRFHARVPSSKALHKHHGPPGAKLTRRITSPPPELDPAHNRQALAQAAQQHRRTTSEVKLPRASSSGNIASSASHSNLKRNRSHAEVGKRVRSSDKLKRLSNGSNSNRPTSSKSQVHFDIGDNDNDDDDDDQEDEWVDASGSNSPYMSRKGSVNSSSFTQKQSDPEAHSSHNGHTNGNGNGSVVGSDSRPQTPQSTQAAQPDLSTPERERVQHKEYLTTRLLQRTPSHGAPPQMTTDMARVASLNSPTSGDHTMVGSTKDTATLAGSNRDDLTSRFVEGIGSGESSFVRPRQNDFPRSNESPRRPRSSASMRQVRDSVDPAPFVDADNSALVPRPGRRTAAPSAETSRVQQKLNLQRASSAIEPGQTLAGVGGVIGANPLIGVGGPGYDGGNSRDPRVGKLLERTGMEYLVVRRYQNPVARSLSRLSHLPGIDKSKRIPRLNTGSTSSRRSVELPIRHARNISQTDPRRPVTPRRPTSIKANGAGSSFEDDESRIHERLSGSSLVDADEEDGTTALLRNLWEKSLELSASTD</sequence>
<feature type="compositionally biased region" description="Basic and acidic residues" evidence="1">
    <location>
        <begin position="268"/>
        <end position="280"/>
    </location>
</feature>
<name>A0A8K0SQW5_9HYPO</name>
<feature type="region of interest" description="Disordered" evidence="1">
    <location>
        <begin position="524"/>
        <end position="573"/>
    </location>
</feature>
<evidence type="ECO:0000313" key="3">
    <source>
        <dbReference type="Proteomes" id="UP000813444"/>
    </source>
</evidence>
<feature type="compositionally biased region" description="Low complexity" evidence="1">
    <location>
        <begin position="246"/>
        <end position="264"/>
    </location>
</feature>
<dbReference type="PANTHER" id="PTHR22794">
    <property type="entry name" value="THAP DOMAIN PROTEIN 11"/>
    <property type="match status" value="1"/>
</dbReference>
<proteinExistence type="predicted"/>
<dbReference type="GO" id="GO:0000329">
    <property type="term" value="C:fungal-type vacuole membrane"/>
    <property type="evidence" value="ECO:0007669"/>
    <property type="project" value="TreeGrafter"/>
</dbReference>
<dbReference type="OrthoDB" id="5430106at2759"/>
<dbReference type="Proteomes" id="UP000813444">
    <property type="component" value="Unassembled WGS sequence"/>
</dbReference>
<dbReference type="GO" id="GO:0031931">
    <property type="term" value="C:TORC1 complex"/>
    <property type="evidence" value="ECO:0007669"/>
    <property type="project" value="TreeGrafter"/>
</dbReference>
<keyword evidence="3" id="KW-1185">Reference proteome</keyword>
<evidence type="ECO:0000313" key="2">
    <source>
        <dbReference type="EMBL" id="KAH7319679.1"/>
    </source>
</evidence>
<dbReference type="EMBL" id="JAGPNK010000006">
    <property type="protein sequence ID" value="KAH7319679.1"/>
    <property type="molecule type" value="Genomic_DNA"/>
</dbReference>
<feature type="compositionally biased region" description="Polar residues" evidence="1">
    <location>
        <begin position="164"/>
        <end position="178"/>
    </location>
</feature>
<feature type="compositionally biased region" description="Low complexity" evidence="1">
    <location>
        <begin position="126"/>
        <end position="139"/>
    </location>
</feature>
<organism evidence="2 3">
    <name type="scientific">Stachybotrys elegans</name>
    <dbReference type="NCBI Taxonomy" id="80388"/>
    <lineage>
        <taxon>Eukaryota</taxon>
        <taxon>Fungi</taxon>
        <taxon>Dikarya</taxon>
        <taxon>Ascomycota</taxon>
        <taxon>Pezizomycotina</taxon>
        <taxon>Sordariomycetes</taxon>
        <taxon>Hypocreomycetidae</taxon>
        <taxon>Hypocreales</taxon>
        <taxon>Stachybotryaceae</taxon>
        <taxon>Stachybotrys</taxon>
    </lineage>
</organism>
<feature type="region of interest" description="Disordered" evidence="1">
    <location>
        <begin position="1"/>
        <end position="411"/>
    </location>
</feature>
<feature type="compositionally biased region" description="Polar residues" evidence="1">
    <location>
        <begin position="306"/>
        <end position="329"/>
    </location>
</feature>
<feature type="compositionally biased region" description="Polar residues" evidence="1">
    <location>
        <begin position="9"/>
        <end position="28"/>
    </location>
</feature>
<protein>
    <submittedName>
        <fullName evidence="2">Uncharacterized protein</fullName>
    </submittedName>
</protein>
<feature type="compositionally biased region" description="Basic residues" evidence="1">
    <location>
        <begin position="50"/>
        <end position="68"/>
    </location>
</feature>
<feature type="compositionally biased region" description="Polar residues" evidence="1">
    <location>
        <begin position="203"/>
        <end position="225"/>
    </location>
</feature>
<feature type="compositionally biased region" description="Low complexity" evidence="1">
    <location>
        <begin position="30"/>
        <end position="48"/>
    </location>
</feature>
<accession>A0A8K0SQW5</accession>
<feature type="compositionally biased region" description="Acidic residues" evidence="1">
    <location>
        <begin position="184"/>
        <end position="200"/>
    </location>
</feature>
<dbReference type="PANTHER" id="PTHR22794:SF2">
    <property type="entry name" value="THAP DOMAIN-CONTAINING PROTEIN 11"/>
    <property type="match status" value="1"/>
</dbReference>
<dbReference type="AlphaFoldDB" id="A0A8K0SQW5"/>